<gene>
    <name evidence="3" type="ORF">A9O66_28045</name>
    <name evidence="2" type="ORF">VOI32_28340</name>
</gene>
<dbReference type="Proteomes" id="UP000509548">
    <property type="component" value="Chromosome 2"/>
</dbReference>
<evidence type="ECO:0000313" key="3">
    <source>
        <dbReference type="EMBL" id="QLB66123.1"/>
    </source>
</evidence>
<dbReference type="Proteomes" id="UP001462961">
    <property type="component" value="Unassembled WGS sequence"/>
</dbReference>
<accession>A0A9Q6WPH1</accession>
<protein>
    <submittedName>
        <fullName evidence="2">TniQ family protein</fullName>
    </submittedName>
</protein>
<dbReference type="EMBL" id="JAYLVJ010000043">
    <property type="protein sequence ID" value="MEO1757839.1"/>
    <property type="molecule type" value="Genomic_DNA"/>
</dbReference>
<evidence type="ECO:0000259" key="1">
    <source>
        <dbReference type="Pfam" id="PF06527"/>
    </source>
</evidence>
<sequence length="462" mass="51193">MAILLEFPLPDEVLVSVAAAYVTNDEVHDVAAFCRRLFGDGIGMPVAIVTNLWHVEVETRRTWGMTAAEIRDRLTLFPYYAAFWSKAKVDFVAGVCIQEPNSETLDGPIPWSANALGTCVYGLGIRYCKACWYQDDAEGIRRYWRRAHQLPGVVTCHVHGCALTSAGAGAKGMFTARRRRTDTLLETPGSPFQRAARHEVSVLSAAILKDGAAALRFGDSRERLDCLRSLGYGASNRNLIDEDRLTHDVIHTFGKNYLELVHLVPKGPRSWIHGCVCGGRGKRKRSLPIVMMDVFLSAVVGRVEGAPGPVCPAAESQDDPGHRLLISDAPHDRFHCLCSCGYSFQFDEDERGESPRLAPTSAGPDFARAAAILDEKGWPRETIARVFGLSEKSVAHWMRFRAEASARKLCLERARLLVRWIELVHRSGGADGALAENGRLWRSVKDLWTTLPQNLTPLDCRD</sequence>
<name>A0A9Q6WPH1_9BURK</name>
<dbReference type="Pfam" id="PF06527">
    <property type="entry name" value="TniQ"/>
    <property type="match status" value="1"/>
</dbReference>
<evidence type="ECO:0000313" key="2">
    <source>
        <dbReference type="EMBL" id="MEO1757839.1"/>
    </source>
</evidence>
<dbReference type="RefSeq" id="WP_107202903.1">
    <property type="nucleotide sequence ID" value="NZ_CP015959.1"/>
</dbReference>
<dbReference type="EMBL" id="CP015959">
    <property type="protein sequence ID" value="QLB66123.1"/>
    <property type="molecule type" value="Genomic_DNA"/>
</dbReference>
<evidence type="ECO:0000313" key="5">
    <source>
        <dbReference type="Proteomes" id="UP001462961"/>
    </source>
</evidence>
<reference evidence="3" key="2">
    <citation type="submission" date="2016-06" db="EMBL/GenBank/DDBJ databases">
        <authorList>
            <person name="Huang P."/>
            <person name="Jiang X."/>
            <person name="Liu X."/>
        </authorList>
    </citation>
    <scope>NUCLEOTIDE SEQUENCE</scope>
    <source>
        <strain evidence="3">852011</strain>
    </source>
</reference>
<organism evidence="3 4">
    <name type="scientific">Paraburkholderia caribensis</name>
    <dbReference type="NCBI Taxonomy" id="75105"/>
    <lineage>
        <taxon>Bacteria</taxon>
        <taxon>Pseudomonadati</taxon>
        <taxon>Pseudomonadota</taxon>
        <taxon>Betaproteobacteria</taxon>
        <taxon>Burkholderiales</taxon>
        <taxon>Burkholderiaceae</taxon>
        <taxon>Paraburkholderia</taxon>
    </lineage>
</organism>
<evidence type="ECO:0000313" key="4">
    <source>
        <dbReference type="Proteomes" id="UP000509548"/>
    </source>
</evidence>
<dbReference type="AlphaFoldDB" id="A0A9Q6WPH1"/>
<reference evidence="3 4" key="1">
    <citation type="journal article" date="2014" name="Genome Announc.">
        <title>Draft Genome Sequence of the Haloacid-Degrading Burkholderia caribensis Strain MBA4.</title>
        <authorList>
            <person name="Pan Y."/>
            <person name="Kong K.F."/>
            <person name="Tsang J.S."/>
        </authorList>
    </citation>
    <scope>NUCLEOTIDE SEQUENCE [LARGE SCALE GENOMIC DNA]</scope>
    <source>
        <strain evidence="3 4">852011</strain>
    </source>
</reference>
<dbReference type="InterPro" id="IPR009492">
    <property type="entry name" value="TniQ"/>
</dbReference>
<reference evidence="2 5" key="3">
    <citation type="submission" date="2024-01" db="EMBL/GenBank/DDBJ databases">
        <title>The diversity of rhizobia nodulating Mimosa spp. in eleven states of Brazil covering several biomes is determined by host plant, location, and edaphic factors.</title>
        <authorList>
            <person name="Rouws L."/>
            <person name="Barauna A."/>
            <person name="Beukes C."/>
            <person name="De Faria S.M."/>
            <person name="Gross E."/>
            <person name="Dos Reis Junior F.B."/>
            <person name="Simon M."/>
            <person name="Maluk M."/>
            <person name="Odee D.W."/>
            <person name="Kenicer G."/>
            <person name="Young J.P.W."/>
            <person name="Reis V.M."/>
            <person name="Zilli J."/>
            <person name="James E.K."/>
        </authorList>
    </citation>
    <scope>NUCLEOTIDE SEQUENCE [LARGE SCALE GENOMIC DNA]</scope>
    <source>
        <strain evidence="2 5">JHI1651</strain>
    </source>
</reference>
<proteinExistence type="predicted"/>
<feature type="domain" description="TniQ" evidence="1">
    <location>
        <begin position="8"/>
        <end position="163"/>
    </location>
</feature>
<keyword evidence="5" id="KW-1185">Reference proteome</keyword>